<dbReference type="Proteomes" id="UP001501153">
    <property type="component" value="Unassembled WGS sequence"/>
</dbReference>
<sequence length="163" mass="18290">MEPRIETLPARQLIGLKLTMSLANNQTSVLWQRFMPLLPQVPYAAGPELYSLQVYPLDYFAAFNPGREFEKWAAVAVFELGTVPAGLESFQLPAGLYAVFSYKGSSADTSIYQYIFSSWLPASAYVLDDRPQFELLGEKYRNNDTASEEGIYIPIKKSNASRS</sequence>
<keyword evidence="3" id="KW-1185">Reference proteome</keyword>
<gene>
    <name evidence="2" type="ORF">GCM10023185_23100</name>
</gene>
<evidence type="ECO:0000313" key="2">
    <source>
        <dbReference type="EMBL" id="GAA4357976.1"/>
    </source>
</evidence>
<dbReference type="InterPro" id="IPR029442">
    <property type="entry name" value="GyrI-like"/>
</dbReference>
<dbReference type="SMART" id="SM00871">
    <property type="entry name" value="AraC_E_bind"/>
    <property type="match status" value="1"/>
</dbReference>
<dbReference type="EMBL" id="BAABGZ010000026">
    <property type="protein sequence ID" value="GAA4357976.1"/>
    <property type="molecule type" value="Genomic_DNA"/>
</dbReference>
<accession>A0ABP8IGE3</accession>
<dbReference type="InterPro" id="IPR050908">
    <property type="entry name" value="SmbC-like"/>
</dbReference>
<name>A0ABP8IGE3_9BACT</name>
<dbReference type="RefSeq" id="WP_345236201.1">
    <property type="nucleotide sequence ID" value="NZ_BAABGZ010000026.1"/>
</dbReference>
<evidence type="ECO:0000259" key="1">
    <source>
        <dbReference type="SMART" id="SM00871"/>
    </source>
</evidence>
<feature type="domain" description="AraC effector-binding" evidence="1">
    <location>
        <begin position="1"/>
        <end position="156"/>
    </location>
</feature>
<dbReference type="PANTHER" id="PTHR40055">
    <property type="entry name" value="TRANSCRIPTIONAL REGULATOR YGIV-RELATED"/>
    <property type="match status" value="1"/>
</dbReference>
<reference evidence="3" key="1">
    <citation type="journal article" date="2019" name="Int. J. Syst. Evol. Microbiol.">
        <title>The Global Catalogue of Microorganisms (GCM) 10K type strain sequencing project: providing services to taxonomists for standard genome sequencing and annotation.</title>
        <authorList>
            <consortium name="The Broad Institute Genomics Platform"/>
            <consortium name="The Broad Institute Genome Sequencing Center for Infectious Disease"/>
            <person name="Wu L."/>
            <person name="Ma J."/>
        </authorList>
    </citation>
    <scope>NUCLEOTIDE SEQUENCE [LARGE SCALE GENOMIC DNA]</scope>
    <source>
        <strain evidence="3">JCM 17923</strain>
    </source>
</reference>
<proteinExistence type="predicted"/>
<dbReference type="PANTHER" id="PTHR40055:SF1">
    <property type="entry name" value="TRANSCRIPTIONAL REGULATOR YGIV-RELATED"/>
    <property type="match status" value="1"/>
</dbReference>
<protein>
    <recommendedName>
        <fullName evidence="1">AraC effector-binding domain-containing protein</fullName>
    </recommendedName>
</protein>
<dbReference type="InterPro" id="IPR011256">
    <property type="entry name" value="Reg_factor_effector_dom_sf"/>
</dbReference>
<dbReference type="SUPFAM" id="SSF55136">
    <property type="entry name" value="Probable bacterial effector-binding domain"/>
    <property type="match status" value="1"/>
</dbReference>
<organism evidence="2 3">
    <name type="scientific">Hymenobacter saemangeumensis</name>
    <dbReference type="NCBI Taxonomy" id="1084522"/>
    <lineage>
        <taxon>Bacteria</taxon>
        <taxon>Pseudomonadati</taxon>
        <taxon>Bacteroidota</taxon>
        <taxon>Cytophagia</taxon>
        <taxon>Cytophagales</taxon>
        <taxon>Hymenobacteraceae</taxon>
        <taxon>Hymenobacter</taxon>
    </lineage>
</organism>
<comment type="caution">
    <text evidence="2">The sequence shown here is derived from an EMBL/GenBank/DDBJ whole genome shotgun (WGS) entry which is preliminary data.</text>
</comment>
<evidence type="ECO:0000313" key="3">
    <source>
        <dbReference type="Proteomes" id="UP001501153"/>
    </source>
</evidence>
<dbReference type="Gene3D" id="3.20.80.10">
    <property type="entry name" value="Regulatory factor, effector binding domain"/>
    <property type="match status" value="1"/>
</dbReference>
<dbReference type="InterPro" id="IPR010499">
    <property type="entry name" value="AraC_E-bd"/>
</dbReference>
<dbReference type="Pfam" id="PF06445">
    <property type="entry name" value="GyrI-like"/>
    <property type="match status" value="1"/>
</dbReference>